<protein>
    <submittedName>
        <fullName evidence="1">Uncharacterized protein</fullName>
    </submittedName>
</protein>
<dbReference type="EMBL" id="SNYJ01000010">
    <property type="protein sequence ID" value="TDQ38387.1"/>
    <property type="molecule type" value="Genomic_DNA"/>
</dbReference>
<comment type="caution">
    <text evidence="1">The sequence shown here is derived from an EMBL/GenBank/DDBJ whole genome shotgun (WGS) entry which is preliminary data.</text>
</comment>
<name>A0A4V3D549_9BACI</name>
<dbReference type="AlphaFoldDB" id="A0A4V3D549"/>
<dbReference type="OrthoDB" id="2959244at2"/>
<gene>
    <name evidence="1" type="ORF">EV213_110134</name>
</gene>
<organism evidence="1 2">
    <name type="scientific">Aureibacillus halotolerans</name>
    <dbReference type="NCBI Taxonomy" id="1508390"/>
    <lineage>
        <taxon>Bacteria</taxon>
        <taxon>Bacillati</taxon>
        <taxon>Bacillota</taxon>
        <taxon>Bacilli</taxon>
        <taxon>Bacillales</taxon>
        <taxon>Bacillaceae</taxon>
        <taxon>Aureibacillus</taxon>
    </lineage>
</organism>
<evidence type="ECO:0000313" key="1">
    <source>
        <dbReference type="EMBL" id="TDQ38387.1"/>
    </source>
</evidence>
<proteinExistence type="predicted"/>
<evidence type="ECO:0000313" key="2">
    <source>
        <dbReference type="Proteomes" id="UP000295632"/>
    </source>
</evidence>
<accession>A0A4V3D549</accession>
<keyword evidence="2" id="KW-1185">Reference proteome</keyword>
<dbReference type="RefSeq" id="WP_133580958.1">
    <property type="nucleotide sequence ID" value="NZ_SNYJ01000010.1"/>
</dbReference>
<dbReference type="Proteomes" id="UP000295632">
    <property type="component" value="Unassembled WGS sequence"/>
</dbReference>
<sequence length="457" mass="50566">MDYRLPLGEFKLRLGERIDVDSIGATHIEDLDLPVQWGFVPGVYRAEAIVKRVSLLLEAVCIKLGAEDAAKPLLDNLAASLATSGRESTLPLATLPLPQSGQSKSELLAQAEIIGAGLVAYAREAFAARTRSSATLAQLKLRSRCEQHLWTPDVVDVLMGPRGSTEAMQLFNEYLHQLILLRDALLPFANWREVPIDTGTNGLRFIEQARTTFLTQVMFQGLKHKDLVAFAQHLLGVGLERSGYGFQYRWGIVLPAMIGGSLQSASGTLLRWHPAKFTLNGLEREHFVFEYAYENYEDAGRSYIEKGKATSLGSTFPKEAEIAPVATEDDRRLLSLRLTNASSAYVTDVGQIARAYRYMYRPTINTVDKEEKSTLDRSAWTEYSAEDILAVEELAAFRDDGIHDISANGNPLVLLALLGKLYPQNLIFLEDGKVNGAALRAGKQFGAKVLLSCERFK</sequence>
<reference evidence="1 2" key="1">
    <citation type="submission" date="2019-03" db="EMBL/GenBank/DDBJ databases">
        <title>Genomic Encyclopedia of Type Strains, Phase IV (KMG-IV): sequencing the most valuable type-strain genomes for metagenomic binning, comparative biology and taxonomic classification.</title>
        <authorList>
            <person name="Goeker M."/>
        </authorList>
    </citation>
    <scope>NUCLEOTIDE SEQUENCE [LARGE SCALE GENOMIC DNA]</scope>
    <source>
        <strain evidence="1 2">DSM 28697</strain>
    </source>
</reference>